<dbReference type="Proteomes" id="UP000693946">
    <property type="component" value="Linkage Group LG15"/>
</dbReference>
<keyword evidence="2" id="KW-1185">Reference proteome</keyword>
<name>A0AAV6S624_SOLSE</name>
<evidence type="ECO:0000313" key="1">
    <source>
        <dbReference type="EMBL" id="KAG7512994.1"/>
    </source>
</evidence>
<dbReference type="EMBL" id="JAGKHQ010000007">
    <property type="protein sequence ID" value="KAG7512994.1"/>
    <property type="molecule type" value="Genomic_DNA"/>
</dbReference>
<evidence type="ECO:0000313" key="2">
    <source>
        <dbReference type="Proteomes" id="UP000693946"/>
    </source>
</evidence>
<dbReference type="AlphaFoldDB" id="A0AAV6S624"/>
<comment type="caution">
    <text evidence="1">The sequence shown here is derived from an EMBL/GenBank/DDBJ whole genome shotgun (WGS) entry which is preliminary data.</text>
</comment>
<protein>
    <submittedName>
        <fullName evidence="1">Uncharacterized protein</fullName>
    </submittedName>
</protein>
<gene>
    <name evidence="1" type="ORF">JOB18_044890</name>
</gene>
<reference evidence="1 2" key="1">
    <citation type="journal article" date="2021" name="Sci. Rep.">
        <title>Chromosome anchoring in Senegalese sole (Solea senegalensis) reveals sex-associated markers and genome rearrangements in flatfish.</title>
        <authorList>
            <person name="Guerrero-Cozar I."/>
            <person name="Gomez-Garrido J."/>
            <person name="Berbel C."/>
            <person name="Martinez-Blanch J.F."/>
            <person name="Alioto T."/>
            <person name="Claros M.G."/>
            <person name="Gagnaire P.A."/>
            <person name="Manchado M."/>
        </authorList>
    </citation>
    <scope>NUCLEOTIDE SEQUENCE [LARGE SCALE GENOMIC DNA]</scope>
    <source>
        <strain evidence="1">Sse05_10M</strain>
    </source>
</reference>
<accession>A0AAV6S624</accession>
<proteinExistence type="predicted"/>
<organism evidence="1 2">
    <name type="scientific">Solea senegalensis</name>
    <name type="common">Senegalese sole</name>
    <dbReference type="NCBI Taxonomy" id="28829"/>
    <lineage>
        <taxon>Eukaryota</taxon>
        <taxon>Metazoa</taxon>
        <taxon>Chordata</taxon>
        <taxon>Craniata</taxon>
        <taxon>Vertebrata</taxon>
        <taxon>Euteleostomi</taxon>
        <taxon>Actinopterygii</taxon>
        <taxon>Neopterygii</taxon>
        <taxon>Teleostei</taxon>
        <taxon>Neoteleostei</taxon>
        <taxon>Acanthomorphata</taxon>
        <taxon>Carangaria</taxon>
        <taxon>Pleuronectiformes</taxon>
        <taxon>Pleuronectoidei</taxon>
        <taxon>Soleidae</taxon>
        <taxon>Solea</taxon>
    </lineage>
</organism>
<sequence>MLASALYPLLMPLVTDLHLPGFVKRPKWDGQGGENSGPVPFSTFNERCCDHARVKVQVEQFKRFHTRPLLRTLDVAGNEVIFSESRRIICYFIRLRDYTGTSG</sequence>